<evidence type="ECO:0000313" key="3">
    <source>
        <dbReference type="Proteomes" id="UP001303647"/>
    </source>
</evidence>
<reference evidence="2" key="1">
    <citation type="journal article" date="2023" name="Mol. Phylogenet. Evol.">
        <title>Genome-scale phylogeny and comparative genomics of the fungal order Sordariales.</title>
        <authorList>
            <person name="Hensen N."/>
            <person name="Bonometti L."/>
            <person name="Westerberg I."/>
            <person name="Brannstrom I.O."/>
            <person name="Guillou S."/>
            <person name="Cros-Aarteil S."/>
            <person name="Calhoun S."/>
            <person name="Haridas S."/>
            <person name="Kuo A."/>
            <person name="Mondo S."/>
            <person name="Pangilinan J."/>
            <person name="Riley R."/>
            <person name="LaButti K."/>
            <person name="Andreopoulos B."/>
            <person name="Lipzen A."/>
            <person name="Chen C."/>
            <person name="Yan M."/>
            <person name="Daum C."/>
            <person name="Ng V."/>
            <person name="Clum A."/>
            <person name="Steindorff A."/>
            <person name="Ohm R.A."/>
            <person name="Martin F."/>
            <person name="Silar P."/>
            <person name="Natvig D.O."/>
            <person name="Lalanne C."/>
            <person name="Gautier V."/>
            <person name="Ament-Velasquez S.L."/>
            <person name="Kruys A."/>
            <person name="Hutchinson M.I."/>
            <person name="Powell A.J."/>
            <person name="Barry K."/>
            <person name="Miller A.N."/>
            <person name="Grigoriev I.V."/>
            <person name="Debuchy R."/>
            <person name="Gladieux P."/>
            <person name="Hiltunen Thoren M."/>
            <person name="Johannesson H."/>
        </authorList>
    </citation>
    <scope>NUCLEOTIDE SEQUENCE</scope>
    <source>
        <strain evidence="2">CBS 359.72</strain>
    </source>
</reference>
<reference evidence="2" key="2">
    <citation type="submission" date="2023-05" db="EMBL/GenBank/DDBJ databases">
        <authorList>
            <consortium name="Lawrence Berkeley National Laboratory"/>
            <person name="Steindorff A."/>
            <person name="Hensen N."/>
            <person name="Bonometti L."/>
            <person name="Westerberg I."/>
            <person name="Brannstrom I.O."/>
            <person name="Guillou S."/>
            <person name="Cros-Aarteil S."/>
            <person name="Calhoun S."/>
            <person name="Haridas S."/>
            <person name="Kuo A."/>
            <person name="Mondo S."/>
            <person name="Pangilinan J."/>
            <person name="Riley R."/>
            <person name="Labutti K."/>
            <person name="Andreopoulos B."/>
            <person name="Lipzen A."/>
            <person name="Chen C."/>
            <person name="Yanf M."/>
            <person name="Daum C."/>
            <person name="Ng V."/>
            <person name="Clum A."/>
            <person name="Ohm R."/>
            <person name="Martin F."/>
            <person name="Silar P."/>
            <person name="Natvig D."/>
            <person name="Lalanne C."/>
            <person name="Gautier V."/>
            <person name="Ament-Velasquez S.L."/>
            <person name="Kruys A."/>
            <person name="Hutchinson M.I."/>
            <person name="Powell A.J."/>
            <person name="Barry K."/>
            <person name="Miller A.N."/>
            <person name="Grigoriev I.V."/>
            <person name="Debuchy R."/>
            <person name="Gladieux P."/>
            <person name="Thoren M.H."/>
            <person name="Johannesson H."/>
        </authorList>
    </citation>
    <scope>NUCLEOTIDE SEQUENCE</scope>
    <source>
        <strain evidence="2">CBS 359.72</strain>
    </source>
</reference>
<dbReference type="Proteomes" id="UP001303647">
    <property type="component" value="Unassembled WGS sequence"/>
</dbReference>
<feature type="compositionally biased region" description="Pro residues" evidence="1">
    <location>
        <begin position="32"/>
        <end position="44"/>
    </location>
</feature>
<dbReference type="EMBL" id="MU857631">
    <property type="protein sequence ID" value="KAK4248852.1"/>
    <property type="molecule type" value="Genomic_DNA"/>
</dbReference>
<evidence type="ECO:0000313" key="2">
    <source>
        <dbReference type="EMBL" id="KAK4248852.1"/>
    </source>
</evidence>
<feature type="compositionally biased region" description="Polar residues" evidence="1">
    <location>
        <begin position="17"/>
        <end position="29"/>
    </location>
</feature>
<gene>
    <name evidence="2" type="ORF">C7999DRAFT_39980</name>
</gene>
<keyword evidence="3" id="KW-1185">Reference proteome</keyword>
<proteinExistence type="predicted"/>
<comment type="caution">
    <text evidence="2">The sequence shown here is derived from an EMBL/GenBank/DDBJ whole genome shotgun (WGS) entry which is preliminary data.</text>
</comment>
<feature type="region of interest" description="Disordered" evidence="1">
    <location>
        <begin position="1"/>
        <end position="107"/>
    </location>
</feature>
<organism evidence="2 3">
    <name type="scientific">Corynascus novoguineensis</name>
    <dbReference type="NCBI Taxonomy" id="1126955"/>
    <lineage>
        <taxon>Eukaryota</taxon>
        <taxon>Fungi</taxon>
        <taxon>Dikarya</taxon>
        <taxon>Ascomycota</taxon>
        <taxon>Pezizomycotina</taxon>
        <taxon>Sordariomycetes</taxon>
        <taxon>Sordariomycetidae</taxon>
        <taxon>Sordariales</taxon>
        <taxon>Chaetomiaceae</taxon>
        <taxon>Corynascus</taxon>
    </lineage>
</organism>
<name>A0AAN7HKD7_9PEZI</name>
<accession>A0AAN7HKD7</accession>
<feature type="compositionally biased region" description="Acidic residues" evidence="1">
    <location>
        <begin position="68"/>
        <end position="83"/>
    </location>
</feature>
<protein>
    <submittedName>
        <fullName evidence="2">Uncharacterized protein</fullName>
    </submittedName>
</protein>
<sequence length="623" mass="70135">MSKQGDITSFFKPIPKSPQSSQLIASENEASPTPPPRSPSPPPALFSSSPPAPTTAIRDLDTVIRGSEDEDEDDDLSSDDDFPELFAKPSRSTRAVQAPKAETSVYATPKAKRRVLDFPSSPLTINTKHKFDMKALLKHAAADSAIEESEQRTAVLLTQGSPAARGEVAGNGAHPSLHETILGVLSEPDDSQDEGNRGRLLRAVKRTEATVGRKEWYFFDRQKHLNNTAIEVRRAFPIAKATGVWAFLGQEKHRSEIFEDGLPYSIQCRMQNLPDEIFQWVLDEAPREMSKKLRDEYVRLLGICSDQIGRLLDDRTILRLFQDLGASERALGTNATIPSGGLEDGAHYPEQNRIRLQTVLRILATTAHASKVGTLTRSMTILLRFGIDNLVREDQAVATEYQDALHQIVLAVPWRSWDSFCGEVSESLHSHTPDATLRWNAVSSIPLLHSRLIELRRRLALSFVFDDPRRAFSPPEDTFSIRSIIDRLDQANEFVIDRNNTDYFELLALSEMLSVAVGDGLPPAEDVNPEAVKQFNAEVDELSQRIKHMWSNIHEQGAAYMSRLEVRVQLRDFERKLQHVVRTRPPPKEDIFGLNATEEDIDRPRQQQFMKRFFEKKAPPKTP</sequence>
<evidence type="ECO:0000256" key="1">
    <source>
        <dbReference type="SAM" id="MobiDB-lite"/>
    </source>
</evidence>
<dbReference type="AlphaFoldDB" id="A0AAN7HKD7"/>